<gene>
    <name evidence="1" type="ORF">DARMORV10_C01P23320.1</name>
</gene>
<protein>
    <submittedName>
        <fullName evidence="1">(rape) hypothetical protein</fullName>
    </submittedName>
</protein>
<reference evidence="1" key="1">
    <citation type="submission" date="2021-01" db="EMBL/GenBank/DDBJ databases">
        <authorList>
            <consortium name="Genoscope - CEA"/>
            <person name="William W."/>
        </authorList>
    </citation>
    <scope>NUCLEOTIDE SEQUENCE</scope>
</reference>
<dbReference type="AlphaFoldDB" id="A0A816RE47"/>
<accession>A0A816RE47</accession>
<proteinExistence type="predicted"/>
<dbReference type="Proteomes" id="UP001295469">
    <property type="component" value="Chromosome C01"/>
</dbReference>
<organism evidence="1">
    <name type="scientific">Brassica napus</name>
    <name type="common">Rape</name>
    <dbReference type="NCBI Taxonomy" id="3708"/>
    <lineage>
        <taxon>Eukaryota</taxon>
        <taxon>Viridiplantae</taxon>
        <taxon>Streptophyta</taxon>
        <taxon>Embryophyta</taxon>
        <taxon>Tracheophyta</taxon>
        <taxon>Spermatophyta</taxon>
        <taxon>Magnoliopsida</taxon>
        <taxon>eudicotyledons</taxon>
        <taxon>Gunneridae</taxon>
        <taxon>Pentapetalae</taxon>
        <taxon>rosids</taxon>
        <taxon>malvids</taxon>
        <taxon>Brassicales</taxon>
        <taxon>Brassicaceae</taxon>
        <taxon>Brassiceae</taxon>
        <taxon>Brassica</taxon>
    </lineage>
</organism>
<dbReference type="EMBL" id="HG994365">
    <property type="protein sequence ID" value="CAF2072211.1"/>
    <property type="molecule type" value="Genomic_DNA"/>
</dbReference>
<name>A0A816RE47_BRANA</name>
<evidence type="ECO:0000313" key="1">
    <source>
        <dbReference type="EMBL" id="CAF2072211.1"/>
    </source>
</evidence>
<sequence>MNVTSINDYEEKLTADALSQCVVTVSCEINEKEKRKSCFRFSNGPSSGKDENFYGAKGRVNEQMVLDIKEAEREDDSLLCPSRDASPKGKLLLYFSNAKQRNLWMWKLLKPQWNIESFITTLEAPAHSLVTCKYSICFLFQIETLCLFLIIV</sequence>